<proteinExistence type="predicted"/>
<gene>
    <name evidence="2" type="ORF">FFV09_09120</name>
</gene>
<reference evidence="2 3" key="1">
    <citation type="submission" date="2019-06" db="EMBL/GenBank/DDBJ databases">
        <title>Saccharibacillus brassicae sp. nov., an endophytic bacterium isolated from Chinese cabbage seeds (Brassica pekinensis).</title>
        <authorList>
            <person name="Jiang L."/>
            <person name="Lee J."/>
            <person name="Kim S.W."/>
        </authorList>
    </citation>
    <scope>NUCLEOTIDE SEQUENCE [LARGE SCALE GENOMIC DNA]</scope>
    <source>
        <strain evidence="3">KCTC 43072 / ATSA2</strain>
    </source>
</reference>
<accession>A0A4Y6UY99</accession>
<dbReference type="OrthoDB" id="49365at2"/>
<keyword evidence="1" id="KW-0812">Transmembrane</keyword>
<dbReference type="AlphaFoldDB" id="A0A4Y6UY99"/>
<organism evidence="2 3">
    <name type="scientific">Saccharibacillus brassicae</name>
    <dbReference type="NCBI Taxonomy" id="2583377"/>
    <lineage>
        <taxon>Bacteria</taxon>
        <taxon>Bacillati</taxon>
        <taxon>Bacillota</taxon>
        <taxon>Bacilli</taxon>
        <taxon>Bacillales</taxon>
        <taxon>Paenibacillaceae</taxon>
        <taxon>Saccharibacillus</taxon>
    </lineage>
</organism>
<dbReference type="Proteomes" id="UP000316968">
    <property type="component" value="Chromosome"/>
</dbReference>
<keyword evidence="1" id="KW-1133">Transmembrane helix</keyword>
<dbReference type="RefSeq" id="WP_141447543.1">
    <property type="nucleotide sequence ID" value="NZ_CP041217.1"/>
</dbReference>
<feature type="transmembrane region" description="Helical" evidence="1">
    <location>
        <begin position="63"/>
        <end position="83"/>
    </location>
</feature>
<keyword evidence="3" id="KW-1185">Reference proteome</keyword>
<feature type="transmembrane region" description="Helical" evidence="1">
    <location>
        <begin position="114"/>
        <end position="134"/>
    </location>
</feature>
<dbReference type="EMBL" id="CP041217">
    <property type="protein sequence ID" value="QDH20995.1"/>
    <property type="molecule type" value="Genomic_DNA"/>
</dbReference>
<name>A0A4Y6UY99_SACBS</name>
<feature type="transmembrane region" description="Helical" evidence="1">
    <location>
        <begin position="146"/>
        <end position="163"/>
    </location>
</feature>
<sequence length="175" mass="19498">MSKKAIWGPLLILLGAYLLLGQGIGMNSGMIFGYFWASLFILPLGLFFHWMYFSMTHGRLPGLLIPGGILVTVAIVCQIAMLFGSWNVMWPGFILAPAVGLFEFYWFSGRNRWLLIPINILTVLSLLFFAVFSIEALTTRTFMEQPLLAFVLIGLGALLLLPLRRKSKSGPVGRV</sequence>
<feature type="transmembrane region" description="Helical" evidence="1">
    <location>
        <begin position="31"/>
        <end position="51"/>
    </location>
</feature>
<evidence type="ECO:0000313" key="3">
    <source>
        <dbReference type="Proteomes" id="UP000316968"/>
    </source>
</evidence>
<evidence type="ECO:0000256" key="1">
    <source>
        <dbReference type="SAM" id="Phobius"/>
    </source>
</evidence>
<keyword evidence="1" id="KW-0472">Membrane</keyword>
<dbReference type="KEGG" id="saca:FFV09_09120"/>
<protein>
    <submittedName>
        <fullName evidence="2">Uncharacterized protein</fullName>
    </submittedName>
</protein>
<evidence type="ECO:0000313" key="2">
    <source>
        <dbReference type="EMBL" id="QDH20995.1"/>
    </source>
</evidence>
<feature type="transmembrane region" description="Helical" evidence="1">
    <location>
        <begin position="89"/>
        <end position="107"/>
    </location>
</feature>